<comment type="caution">
    <text evidence="2">The sequence shown here is derived from an EMBL/GenBank/DDBJ whole genome shotgun (WGS) entry which is preliminary data.</text>
</comment>
<dbReference type="RefSeq" id="WP_010852159.1">
    <property type="nucleotide sequence ID" value="NZ_AQHR01000001.1"/>
</dbReference>
<sequence length="619" mass="69370">MIVDRVIAVTLFFILAVGVAMPVMGQIQQLPLVNASEAPSTDGMNQPYARQAAEVLNLPFWDDFSADTLNRHLWENRGVNRSASMGINPPSVGAVYLDGVDEVGNPYSRDRLANGEGDRLTSLPINLSTLTPSERQTVFLSFFWQAGGKGEMPDATDQLELQFLNSSGEWIVVWEQSGGYELNPNVFVQEIIQVGEPFLHGAFRFRFQYVGRLSGPYDTWLVDYVYLNKGRQASDLFFEDRALTQLPNSPLGRYAAYPYFWFGASATQDPVRIAAQFNNLSNRFRAMEYTVTLRDAQTNLLLRELNANTPLIPVPLARERRDFFSAPFAGLDLQLAEGFDLETTVYLSTGDGFKVAQVVGRDTIFEPSVDFRINDTVRTITPLRDFIAYDDGSAEYAAGINQTSGMLAVRYQAPAPAFVTGVSINFTNFLQRGTVVELSVWDSLGRNAVFRQDVVIPEWQAPNEFAYFPIDTNVRIAGNFYVGFTQFTNDFVHVGLDKASDTGDEVFFNVYGEWEQNETVRGSLMIRPHVSSNPPFPVVPGDAEAAFLLYPNPSNSDNVVLLGRADEIRVFDFQGREINVPIESTEQGNLISFVNRQRGLYLVRILSQNRWTSIRLIIK</sequence>
<keyword evidence="3" id="KW-1185">Reference proteome</keyword>
<accession>R7ZZB3</accession>
<dbReference type="AlphaFoldDB" id="R7ZZB3"/>
<dbReference type="PATRIC" id="fig|1288963.3.peg.4"/>
<gene>
    <name evidence="2" type="ORF">ADIS_0004</name>
</gene>
<dbReference type="OrthoDB" id="1488838at2"/>
<dbReference type="EMBL" id="AQHR01000001">
    <property type="protein sequence ID" value="EON79437.1"/>
    <property type="molecule type" value="Genomic_DNA"/>
</dbReference>
<dbReference type="Proteomes" id="UP000013909">
    <property type="component" value="Unassembled WGS sequence"/>
</dbReference>
<dbReference type="Gene3D" id="2.60.120.260">
    <property type="entry name" value="Galactose-binding domain-like"/>
    <property type="match status" value="1"/>
</dbReference>
<protein>
    <recommendedName>
        <fullName evidence="1">Secretion system C-terminal sorting domain-containing protein</fullName>
    </recommendedName>
</protein>
<proteinExistence type="predicted"/>
<organism evidence="2 3">
    <name type="scientific">Lunatimonas lonarensis</name>
    <dbReference type="NCBI Taxonomy" id="1232681"/>
    <lineage>
        <taxon>Bacteria</taxon>
        <taxon>Pseudomonadati</taxon>
        <taxon>Bacteroidota</taxon>
        <taxon>Cytophagia</taxon>
        <taxon>Cytophagales</taxon>
        <taxon>Cyclobacteriaceae</taxon>
    </lineage>
</organism>
<dbReference type="STRING" id="1232681.ADIS_0004"/>
<feature type="domain" description="Secretion system C-terminal sorting" evidence="1">
    <location>
        <begin position="549"/>
        <end position="618"/>
    </location>
</feature>
<dbReference type="Pfam" id="PF18962">
    <property type="entry name" value="Por_Secre_tail"/>
    <property type="match status" value="1"/>
</dbReference>
<evidence type="ECO:0000259" key="1">
    <source>
        <dbReference type="Pfam" id="PF18962"/>
    </source>
</evidence>
<evidence type="ECO:0000313" key="2">
    <source>
        <dbReference type="EMBL" id="EON79437.1"/>
    </source>
</evidence>
<reference evidence="2 3" key="1">
    <citation type="submission" date="2013-02" db="EMBL/GenBank/DDBJ databases">
        <title>A novel strain isolated from Lonar lake, Maharashtra, India.</title>
        <authorList>
            <person name="Singh A."/>
        </authorList>
    </citation>
    <scope>NUCLEOTIDE SEQUENCE [LARGE SCALE GENOMIC DNA]</scope>
    <source>
        <strain evidence="2 3">AK24</strain>
    </source>
</reference>
<evidence type="ECO:0000313" key="3">
    <source>
        <dbReference type="Proteomes" id="UP000013909"/>
    </source>
</evidence>
<dbReference type="NCBIfam" id="TIGR04183">
    <property type="entry name" value="Por_Secre_tail"/>
    <property type="match status" value="1"/>
</dbReference>
<dbReference type="InterPro" id="IPR026444">
    <property type="entry name" value="Secre_tail"/>
</dbReference>
<name>R7ZZB3_9BACT</name>